<dbReference type="InterPro" id="IPR007422">
    <property type="entry name" value="Peptidase_Prp"/>
</dbReference>
<dbReference type="InterPro" id="IPR036764">
    <property type="entry name" value="Peptidase_Prp_sf"/>
</dbReference>
<dbReference type="PANTHER" id="PTHR39178">
    <property type="entry name" value="HYPOTHETICAL RIBOSOME-ASSOCIATED PROTEIN"/>
    <property type="match status" value="1"/>
</dbReference>
<keyword evidence="8" id="KW-1185">Reference proteome</keyword>
<dbReference type="SUPFAM" id="SSF118010">
    <property type="entry name" value="TM1457-like"/>
    <property type="match status" value="1"/>
</dbReference>
<dbReference type="RefSeq" id="WP_057744718.1">
    <property type="nucleotide sequence ID" value="NZ_AZEF01000027.1"/>
</dbReference>
<name>A0A0R1M038_9LACO</name>
<gene>
    <name evidence="7" type="ORF">FC81_GL001467</name>
</gene>
<sequence>MIKVRFFRSNQQTSGFEITGHADAGEYGQDIVCAAVSVLTISTINGMKKLVQIKPKVDANEEEGGYLSVKLSQHEFQNHDAQLLLANLELGLQAIVENYANYIKIIN</sequence>
<keyword evidence="4" id="KW-0788">Thiol protease</keyword>
<dbReference type="CDD" id="cd16332">
    <property type="entry name" value="Prp-like"/>
    <property type="match status" value="1"/>
</dbReference>
<accession>A0A0R1M038</accession>
<dbReference type="EMBL" id="AZEF01000027">
    <property type="protein sequence ID" value="KRL01325.1"/>
    <property type="molecule type" value="Genomic_DNA"/>
</dbReference>
<evidence type="ECO:0000313" key="8">
    <source>
        <dbReference type="Proteomes" id="UP000051621"/>
    </source>
</evidence>
<keyword evidence="3" id="KW-0378">Hydrolase</keyword>
<reference evidence="7 8" key="1">
    <citation type="journal article" date="2015" name="Genome Announc.">
        <title>Expanding the biotechnology potential of lactobacilli through comparative genomics of 213 strains and associated genera.</title>
        <authorList>
            <person name="Sun Z."/>
            <person name="Harris H.M."/>
            <person name="McCann A."/>
            <person name="Guo C."/>
            <person name="Argimon S."/>
            <person name="Zhang W."/>
            <person name="Yang X."/>
            <person name="Jeffery I.B."/>
            <person name="Cooney J.C."/>
            <person name="Kagawa T.F."/>
            <person name="Liu W."/>
            <person name="Song Y."/>
            <person name="Salvetti E."/>
            <person name="Wrobel A."/>
            <person name="Rasinkangas P."/>
            <person name="Parkhill J."/>
            <person name="Rea M.C."/>
            <person name="O'Sullivan O."/>
            <person name="Ritari J."/>
            <person name="Douillard F.P."/>
            <person name="Paul Ross R."/>
            <person name="Yang R."/>
            <person name="Briner A.E."/>
            <person name="Felis G.E."/>
            <person name="de Vos W.M."/>
            <person name="Barrangou R."/>
            <person name="Klaenhammer T.R."/>
            <person name="Caufield P.W."/>
            <person name="Cui Y."/>
            <person name="Zhang H."/>
            <person name="O'Toole P.W."/>
        </authorList>
    </citation>
    <scope>NUCLEOTIDE SEQUENCE [LARGE SCALE GENOMIC DNA]</scope>
    <source>
        <strain evidence="7 8">DSM 19910</strain>
    </source>
</reference>
<evidence type="ECO:0000256" key="5">
    <source>
        <dbReference type="ARBA" id="ARBA00044503"/>
    </source>
</evidence>
<evidence type="ECO:0000256" key="6">
    <source>
        <dbReference type="ARBA" id="ARBA00044538"/>
    </source>
</evidence>
<dbReference type="Gene3D" id="3.30.70.1490">
    <property type="entry name" value="Cysteine protease Prp"/>
    <property type="match status" value="1"/>
</dbReference>
<dbReference type="OrthoDB" id="48998at2"/>
<keyword evidence="2" id="KW-0645">Protease</keyword>
<comment type="caution">
    <text evidence="7">The sequence shown here is derived from an EMBL/GenBank/DDBJ whole genome shotgun (WGS) entry which is preliminary data.</text>
</comment>
<evidence type="ECO:0000256" key="1">
    <source>
        <dbReference type="ARBA" id="ARBA00022517"/>
    </source>
</evidence>
<dbReference type="STRING" id="1423731.FC81_GL001467"/>
<dbReference type="Pfam" id="PF04327">
    <property type="entry name" value="Peptidase_Prp"/>
    <property type="match status" value="1"/>
</dbReference>
<evidence type="ECO:0000256" key="4">
    <source>
        <dbReference type="ARBA" id="ARBA00022807"/>
    </source>
</evidence>
<dbReference type="PANTHER" id="PTHR39178:SF1">
    <property type="entry name" value="RIBOSOMAL-PROCESSING CYSTEINE PROTEASE PRP"/>
    <property type="match status" value="1"/>
</dbReference>
<dbReference type="Proteomes" id="UP000051621">
    <property type="component" value="Unassembled WGS sequence"/>
</dbReference>
<comment type="similarity">
    <text evidence="5">Belongs to the Prp family.</text>
</comment>
<evidence type="ECO:0000256" key="3">
    <source>
        <dbReference type="ARBA" id="ARBA00022801"/>
    </source>
</evidence>
<dbReference type="GO" id="GO:0042254">
    <property type="term" value="P:ribosome biogenesis"/>
    <property type="evidence" value="ECO:0007669"/>
    <property type="project" value="UniProtKB-KW"/>
</dbReference>
<dbReference type="GO" id="GO:0008234">
    <property type="term" value="F:cysteine-type peptidase activity"/>
    <property type="evidence" value="ECO:0007669"/>
    <property type="project" value="UniProtKB-KW"/>
</dbReference>
<organism evidence="7 8">
    <name type="scientific">Liquorilactobacillus capillatus DSM 19910</name>
    <dbReference type="NCBI Taxonomy" id="1423731"/>
    <lineage>
        <taxon>Bacteria</taxon>
        <taxon>Bacillati</taxon>
        <taxon>Bacillota</taxon>
        <taxon>Bacilli</taxon>
        <taxon>Lactobacillales</taxon>
        <taxon>Lactobacillaceae</taxon>
        <taxon>Liquorilactobacillus</taxon>
    </lineage>
</organism>
<dbReference type="PATRIC" id="fig|1423731.3.peg.1506"/>
<dbReference type="AlphaFoldDB" id="A0A0R1M038"/>
<evidence type="ECO:0000313" key="7">
    <source>
        <dbReference type="EMBL" id="KRL01325.1"/>
    </source>
</evidence>
<proteinExistence type="inferred from homology"/>
<protein>
    <recommendedName>
        <fullName evidence="6">Ribosomal processing cysteine protease Prp</fullName>
    </recommendedName>
</protein>
<evidence type="ECO:0000256" key="2">
    <source>
        <dbReference type="ARBA" id="ARBA00022670"/>
    </source>
</evidence>
<keyword evidence="1" id="KW-0690">Ribosome biogenesis</keyword>
<dbReference type="GO" id="GO:0006508">
    <property type="term" value="P:proteolysis"/>
    <property type="evidence" value="ECO:0007669"/>
    <property type="project" value="UniProtKB-KW"/>
</dbReference>